<evidence type="ECO:0000256" key="1">
    <source>
        <dbReference type="ARBA" id="ARBA00004127"/>
    </source>
</evidence>
<protein>
    <recommendedName>
        <fullName evidence="5">NADH-quinone oxidoreductase subunit N</fullName>
        <ecNumber evidence="5">7.1.1.-</ecNumber>
    </recommendedName>
    <alternativeName>
        <fullName evidence="5">NADH dehydrogenase I subunit N</fullName>
    </alternativeName>
    <alternativeName>
        <fullName evidence="5">NDH-1 subunit N</fullName>
    </alternativeName>
</protein>
<evidence type="ECO:0000256" key="7">
    <source>
        <dbReference type="SAM" id="MobiDB-lite"/>
    </source>
</evidence>
<feature type="transmembrane region" description="Helical" evidence="5">
    <location>
        <begin position="351"/>
        <end position="373"/>
    </location>
</feature>
<dbReference type="EMBL" id="AP023355">
    <property type="protein sequence ID" value="BCJ37954.1"/>
    <property type="molecule type" value="Genomic_DNA"/>
</dbReference>
<keyword evidence="5" id="KW-1278">Translocase</keyword>
<gene>
    <name evidence="9" type="primary">nuoN_1</name>
    <name evidence="5" type="synonym">nuoN</name>
    <name evidence="9" type="ORF">Athai_54570</name>
</gene>
<dbReference type="RefSeq" id="WP_203964069.1">
    <property type="nucleotide sequence ID" value="NZ_AP023355.1"/>
</dbReference>
<dbReference type="PANTHER" id="PTHR22773">
    <property type="entry name" value="NADH DEHYDROGENASE"/>
    <property type="match status" value="1"/>
</dbReference>
<evidence type="ECO:0000256" key="3">
    <source>
        <dbReference type="ARBA" id="ARBA00022989"/>
    </source>
</evidence>
<feature type="transmembrane region" description="Helical" evidence="5">
    <location>
        <begin position="12"/>
        <end position="32"/>
    </location>
</feature>
<feature type="region of interest" description="Disordered" evidence="7">
    <location>
        <begin position="170"/>
        <end position="201"/>
    </location>
</feature>
<evidence type="ECO:0000313" key="9">
    <source>
        <dbReference type="EMBL" id="BCJ37954.1"/>
    </source>
</evidence>
<feature type="transmembrane region" description="Helical" evidence="5">
    <location>
        <begin position="123"/>
        <end position="140"/>
    </location>
</feature>
<dbReference type="Pfam" id="PF00361">
    <property type="entry name" value="Proton_antipo_M"/>
    <property type="match status" value="1"/>
</dbReference>
<reference evidence="9 10" key="1">
    <citation type="submission" date="2020-08" db="EMBL/GenBank/DDBJ databases">
        <title>Whole genome shotgun sequence of Actinocatenispora thailandica NBRC 105041.</title>
        <authorList>
            <person name="Komaki H."/>
            <person name="Tamura T."/>
        </authorList>
    </citation>
    <scope>NUCLEOTIDE SEQUENCE [LARGE SCALE GENOMIC DNA]</scope>
    <source>
        <strain evidence="9 10">NBRC 105041</strain>
    </source>
</reference>
<comment type="catalytic activity">
    <reaction evidence="5">
        <text>a quinone + NADH + 5 H(+)(in) = a quinol + NAD(+) + 4 H(+)(out)</text>
        <dbReference type="Rhea" id="RHEA:57888"/>
        <dbReference type="ChEBI" id="CHEBI:15378"/>
        <dbReference type="ChEBI" id="CHEBI:24646"/>
        <dbReference type="ChEBI" id="CHEBI:57540"/>
        <dbReference type="ChEBI" id="CHEBI:57945"/>
        <dbReference type="ChEBI" id="CHEBI:132124"/>
    </reaction>
</comment>
<comment type="subcellular location">
    <subcellularLocation>
        <location evidence="5">Cell membrane</location>
        <topology evidence="5">Multi-pass membrane protein</topology>
    </subcellularLocation>
    <subcellularLocation>
        <location evidence="1">Endomembrane system</location>
        <topology evidence="1">Multi-pass membrane protein</topology>
    </subcellularLocation>
    <subcellularLocation>
        <location evidence="6">Membrane</location>
        <topology evidence="6">Multi-pass membrane protein</topology>
    </subcellularLocation>
</comment>
<feature type="transmembrane region" description="Helical" evidence="5">
    <location>
        <begin position="385"/>
        <end position="406"/>
    </location>
</feature>
<evidence type="ECO:0000256" key="4">
    <source>
        <dbReference type="ARBA" id="ARBA00023136"/>
    </source>
</evidence>
<dbReference type="GO" id="GO:0050136">
    <property type="term" value="F:NADH dehydrogenase (quinone) (non-electrogenic) activity"/>
    <property type="evidence" value="ECO:0007669"/>
    <property type="project" value="UniProtKB-UniRule"/>
</dbReference>
<feature type="domain" description="NADH:quinone oxidoreductase/Mrp antiporter transmembrane" evidence="8">
    <location>
        <begin position="204"/>
        <end position="477"/>
    </location>
</feature>
<dbReference type="GO" id="GO:0042773">
    <property type="term" value="P:ATP synthesis coupled electron transport"/>
    <property type="evidence" value="ECO:0007669"/>
    <property type="project" value="InterPro"/>
</dbReference>
<dbReference type="GO" id="GO:0008137">
    <property type="term" value="F:NADH dehydrogenase (ubiquinone) activity"/>
    <property type="evidence" value="ECO:0007669"/>
    <property type="project" value="InterPro"/>
</dbReference>
<keyword evidence="10" id="KW-1185">Reference proteome</keyword>
<dbReference type="GO" id="GO:0012505">
    <property type="term" value="C:endomembrane system"/>
    <property type="evidence" value="ECO:0007669"/>
    <property type="project" value="UniProtKB-SubCell"/>
</dbReference>
<evidence type="ECO:0000313" key="10">
    <source>
        <dbReference type="Proteomes" id="UP000611640"/>
    </source>
</evidence>
<dbReference type="AlphaFoldDB" id="A0A7R7I002"/>
<dbReference type="EC" id="7.1.1.-" evidence="5"/>
<comment type="function">
    <text evidence="5">NDH-1 shuttles electrons from NADH, via FMN and iron-sulfur (Fe-S) centers, to quinones in the respiratory chain. The immediate electron acceptor for the enzyme in this species is believed to be a menaquinone. Couples the redox reaction to proton translocation (for every two electrons transferred, four hydrogen ions are translocated across the cytoplasmic membrane), and thus conserves the redox energy in a proton gradient.</text>
</comment>
<dbReference type="GO" id="GO:0048038">
    <property type="term" value="F:quinone binding"/>
    <property type="evidence" value="ECO:0007669"/>
    <property type="project" value="UniProtKB-KW"/>
</dbReference>
<dbReference type="InterPro" id="IPR001750">
    <property type="entry name" value="ND/Mrp_TM"/>
</dbReference>
<feature type="transmembrane region" description="Helical" evidence="5">
    <location>
        <begin position="209"/>
        <end position="232"/>
    </location>
</feature>
<sequence length="533" mass="53878">MSLVQSVDQVALAPAYVAALTAVAVLVTDLVVPGRRVPALVAAALGTTATGVVAVLVGLGPARATFCTAGGTLPGGVTVGRSCSYVADHVGALVAVLFCAITLVVLALSTPTLAARVAPSGEYLFLLTASLTGGVVLGYARDLITLIVAVETLTLPLYVLIGLRHRATRRSGAGTPADPTRPEVVGDGTGESGAADDPRGPAEAASGALTFFVVSAVSTTVTLLGAALLYALTGAVHLDRIAAALAHRDDLHGVPLTSAAVLLVLVGLAFKLAAVPFHGWVPVSYDGAPLPVTAYLSTASKLGGVVALLYVTVFALGPWWSVVGPLLAVLAVASMTVGNLAALRQRRMVRLLAFSSVAQAGYLLAPLGAFAAANGAARHTMTTATLGYTIFYLLLELAAFGALIALRGAGSGGEIDDYRGAGRVRPATAAAFAFALIGLAGLPPSLAGLFAKITVVRAALTGGTTWLAVLIALNAVLGLVYYLRVVVVLWRTGEYRPVPVRPLLGGVLAAVTLAAVLAGFAPQLVLDAAAVLR</sequence>
<evidence type="ECO:0000256" key="6">
    <source>
        <dbReference type="RuleBase" id="RU000320"/>
    </source>
</evidence>
<evidence type="ECO:0000259" key="8">
    <source>
        <dbReference type="Pfam" id="PF00361"/>
    </source>
</evidence>
<comment type="similarity">
    <text evidence="5">Belongs to the complex I subunit 2 family.</text>
</comment>
<evidence type="ECO:0000256" key="2">
    <source>
        <dbReference type="ARBA" id="ARBA00022692"/>
    </source>
</evidence>
<feature type="transmembrane region" description="Helical" evidence="5">
    <location>
        <begin position="90"/>
        <end position="111"/>
    </location>
</feature>
<feature type="transmembrane region" description="Helical" evidence="5">
    <location>
        <begin position="322"/>
        <end position="342"/>
    </location>
</feature>
<keyword evidence="5" id="KW-0520">NAD</keyword>
<dbReference type="InterPro" id="IPR010096">
    <property type="entry name" value="NADH-Q_OxRdtase_suN/2"/>
</dbReference>
<keyword evidence="5" id="KW-0874">Quinone</keyword>
<keyword evidence="5" id="KW-0813">Transport</keyword>
<dbReference type="GO" id="GO:0005886">
    <property type="term" value="C:plasma membrane"/>
    <property type="evidence" value="ECO:0007669"/>
    <property type="project" value="UniProtKB-SubCell"/>
</dbReference>
<name>A0A7R7I002_9ACTN</name>
<feature type="transmembrane region" description="Helical" evidence="5">
    <location>
        <begin position="427"/>
        <end position="446"/>
    </location>
</feature>
<dbReference type="KEGG" id="atl:Athai_54570"/>
<proteinExistence type="inferred from homology"/>
<feature type="transmembrane region" description="Helical" evidence="5">
    <location>
        <begin position="146"/>
        <end position="163"/>
    </location>
</feature>
<feature type="transmembrane region" description="Helical" evidence="5">
    <location>
        <begin position="294"/>
        <end position="316"/>
    </location>
</feature>
<keyword evidence="5" id="KW-1003">Cell membrane</keyword>
<organism evidence="9 10">
    <name type="scientific">Actinocatenispora thailandica</name>
    <dbReference type="NCBI Taxonomy" id="227318"/>
    <lineage>
        <taxon>Bacteria</taxon>
        <taxon>Bacillati</taxon>
        <taxon>Actinomycetota</taxon>
        <taxon>Actinomycetes</taxon>
        <taxon>Micromonosporales</taxon>
        <taxon>Micromonosporaceae</taxon>
        <taxon>Actinocatenispora</taxon>
    </lineage>
</organism>
<feature type="transmembrane region" description="Helical" evidence="5">
    <location>
        <begin position="252"/>
        <end position="273"/>
    </location>
</feature>
<keyword evidence="3 5" id="KW-1133">Transmembrane helix</keyword>
<keyword evidence="4 5" id="KW-0472">Membrane</keyword>
<dbReference type="HAMAP" id="MF_00445">
    <property type="entry name" value="NDH1_NuoN_1"/>
    <property type="match status" value="1"/>
</dbReference>
<evidence type="ECO:0000256" key="5">
    <source>
        <dbReference type="HAMAP-Rule" id="MF_00445"/>
    </source>
</evidence>
<feature type="transmembrane region" description="Helical" evidence="5">
    <location>
        <begin position="466"/>
        <end position="490"/>
    </location>
</feature>
<comment type="subunit">
    <text evidence="5">NDH-1 is composed of 14 different subunits. Subunits NuoA, H, J, K, L, M, N constitute the membrane sector of the complex.</text>
</comment>
<accession>A0A7R7I002</accession>
<keyword evidence="2 5" id="KW-0812">Transmembrane</keyword>
<dbReference type="Proteomes" id="UP000611640">
    <property type="component" value="Chromosome"/>
</dbReference>
<feature type="transmembrane region" description="Helical" evidence="5">
    <location>
        <begin position="39"/>
        <end position="59"/>
    </location>
</feature>
<feature type="transmembrane region" description="Helical" evidence="5">
    <location>
        <begin position="502"/>
        <end position="525"/>
    </location>
</feature>